<dbReference type="InterPro" id="IPR023795">
    <property type="entry name" value="Serpin_CS"/>
</dbReference>
<evidence type="ECO:0000256" key="5">
    <source>
        <dbReference type="RuleBase" id="RU000411"/>
    </source>
</evidence>
<dbReference type="Pfam" id="PF00079">
    <property type="entry name" value="Serpin"/>
    <property type="match status" value="1"/>
</dbReference>
<dbReference type="SUPFAM" id="SSF56574">
    <property type="entry name" value="Serpins"/>
    <property type="match status" value="1"/>
</dbReference>
<dbReference type="AlphaFoldDB" id="A0A7M7JW13"/>
<dbReference type="EnsemblMetazoa" id="XM_022802208">
    <property type="protein sequence ID" value="XP_022657943"/>
    <property type="gene ID" value="LOC111248982"/>
</dbReference>
<dbReference type="EnsemblMetazoa" id="XM_022802206">
    <property type="protein sequence ID" value="XP_022657941"/>
    <property type="gene ID" value="LOC111248982"/>
</dbReference>
<dbReference type="Proteomes" id="UP000594260">
    <property type="component" value="Unplaced"/>
</dbReference>
<evidence type="ECO:0000313" key="9">
    <source>
        <dbReference type="Proteomes" id="UP000594260"/>
    </source>
</evidence>
<dbReference type="PANTHER" id="PTHR11461">
    <property type="entry name" value="SERINE PROTEASE INHIBITOR, SERPIN"/>
    <property type="match status" value="1"/>
</dbReference>
<dbReference type="CDD" id="cd00172">
    <property type="entry name" value="serpin"/>
    <property type="match status" value="1"/>
</dbReference>
<evidence type="ECO:0000256" key="4">
    <source>
        <dbReference type="ARBA" id="ARBA00023180"/>
    </source>
</evidence>
<dbReference type="PROSITE" id="PS00284">
    <property type="entry name" value="SERPIN"/>
    <property type="match status" value="1"/>
</dbReference>
<evidence type="ECO:0000313" key="8">
    <source>
        <dbReference type="EnsemblMetazoa" id="XP_022657943"/>
    </source>
</evidence>
<dbReference type="EnsemblMetazoa" id="XM_022802207">
    <property type="protein sequence ID" value="XP_022657942"/>
    <property type="gene ID" value="LOC111248982"/>
</dbReference>
<dbReference type="Gene3D" id="3.30.497.10">
    <property type="entry name" value="Antithrombin, subunit I, domain 2"/>
    <property type="match status" value="1"/>
</dbReference>
<dbReference type="RefSeq" id="XP_022657941.1">
    <property type="nucleotide sequence ID" value="XM_022802206.1"/>
</dbReference>
<feature type="domain" description="Serpin" evidence="7">
    <location>
        <begin position="50"/>
        <end position="414"/>
    </location>
</feature>
<keyword evidence="2" id="KW-0646">Protease inhibitor</keyword>
<keyword evidence="4" id="KW-0325">Glycoprotein</keyword>
<evidence type="ECO:0000256" key="3">
    <source>
        <dbReference type="ARBA" id="ARBA00022900"/>
    </source>
</evidence>
<dbReference type="GeneID" id="111248982"/>
<dbReference type="SMART" id="SM00093">
    <property type="entry name" value="SERPIN"/>
    <property type="match status" value="1"/>
</dbReference>
<evidence type="ECO:0000256" key="1">
    <source>
        <dbReference type="ARBA" id="ARBA00009500"/>
    </source>
</evidence>
<comment type="similarity">
    <text evidence="1 5">Belongs to the serpin family.</text>
</comment>
<dbReference type="InterPro" id="IPR042185">
    <property type="entry name" value="Serpin_sf_2"/>
</dbReference>
<keyword evidence="3" id="KW-0722">Serine protease inhibitor</keyword>
<dbReference type="KEGG" id="vde:111248982"/>
<name>A0A7M7JW13_VARDE</name>
<evidence type="ECO:0000259" key="7">
    <source>
        <dbReference type="SMART" id="SM00093"/>
    </source>
</evidence>
<evidence type="ECO:0000256" key="2">
    <source>
        <dbReference type="ARBA" id="ARBA00022690"/>
    </source>
</evidence>
<protein>
    <recommendedName>
        <fullName evidence="7">Serpin domain-containing protein</fullName>
    </recommendedName>
</protein>
<evidence type="ECO:0000256" key="6">
    <source>
        <dbReference type="SAM" id="SignalP"/>
    </source>
</evidence>
<dbReference type="RefSeq" id="XP_022657943.1">
    <property type="nucleotide sequence ID" value="XM_022802208.1"/>
</dbReference>
<reference evidence="8" key="1">
    <citation type="submission" date="2021-01" db="UniProtKB">
        <authorList>
            <consortium name="EnsemblMetazoa"/>
        </authorList>
    </citation>
    <scope>IDENTIFICATION</scope>
</reference>
<feature type="signal peptide" evidence="6">
    <location>
        <begin position="1"/>
        <end position="19"/>
    </location>
</feature>
<dbReference type="Gene3D" id="2.30.39.10">
    <property type="entry name" value="Alpha-1-antitrypsin, domain 1"/>
    <property type="match status" value="1"/>
</dbReference>
<sequence>MKLLLVCVAFVALAGMCRALSKEVNVHGRYRPQSAHGVSPMANITNYLGYMVFKNLPDKDKIVSPISVLEVLFMLYFGAAGSTKAELDKAFQFSRYGLLSEEKIVHEIAYEIHKWKHTKGEIMDLTRAYSSDMIFEDYLQRLKTMFDGEAFQADFAKNSPAVTQEINKWISEKTSGNINRFFKDNLDEYTKLVLISIITFKFNWKDQFLTSMSREGLFYNDGYEEAYAMYMYKDADVEIGFNEFAHSVTLRLPYENTDYDMYIIGPDGKVGERDATIDDVEQFLKQTKSYESLLNTEKKPDDTIGVEVPRFVVSSEVNLKTILSQLGIQSLFSPDANLSGMSPAKLHVSSIKQAGYAKIDEQGTEAGVVTAASATARMVPSRLPRTVTFNKPFLFLIRNNNLHLDLFLGKISNVPKNDF</sequence>
<feature type="chain" id="PRO_5033914429" description="Serpin domain-containing protein" evidence="6">
    <location>
        <begin position="20"/>
        <end position="419"/>
    </location>
</feature>
<accession>A0A7M7JW13</accession>
<dbReference type="InParanoid" id="A0A7M7JW13"/>
<proteinExistence type="inferred from homology"/>
<dbReference type="GO" id="GO:0004867">
    <property type="term" value="F:serine-type endopeptidase inhibitor activity"/>
    <property type="evidence" value="ECO:0007669"/>
    <property type="project" value="UniProtKB-KW"/>
</dbReference>
<dbReference type="InterPro" id="IPR036186">
    <property type="entry name" value="Serpin_sf"/>
</dbReference>
<dbReference type="InterPro" id="IPR000215">
    <property type="entry name" value="Serpin_fam"/>
</dbReference>
<dbReference type="InterPro" id="IPR042178">
    <property type="entry name" value="Serpin_sf_1"/>
</dbReference>
<dbReference type="OrthoDB" id="671595at2759"/>
<keyword evidence="6" id="KW-0732">Signal</keyword>
<dbReference type="OMA" id="HEIAYEI"/>
<dbReference type="RefSeq" id="XP_022657942.1">
    <property type="nucleotide sequence ID" value="XM_022802207.1"/>
</dbReference>
<dbReference type="PANTHER" id="PTHR11461:SF211">
    <property type="entry name" value="GH10112P-RELATED"/>
    <property type="match status" value="1"/>
</dbReference>
<keyword evidence="9" id="KW-1185">Reference proteome</keyword>
<dbReference type="GO" id="GO:0005615">
    <property type="term" value="C:extracellular space"/>
    <property type="evidence" value="ECO:0007669"/>
    <property type="project" value="InterPro"/>
</dbReference>
<organism evidence="8 9">
    <name type="scientific">Varroa destructor</name>
    <name type="common">Honeybee mite</name>
    <dbReference type="NCBI Taxonomy" id="109461"/>
    <lineage>
        <taxon>Eukaryota</taxon>
        <taxon>Metazoa</taxon>
        <taxon>Ecdysozoa</taxon>
        <taxon>Arthropoda</taxon>
        <taxon>Chelicerata</taxon>
        <taxon>Arachnida</taxon>
        <taxon>Acari</taxon>
        <taxon>Parasitiformes</taxon>
        <taxon>Mesostigmata</taxon>
        <taxon>Gamasina</taxon>
        <taxon>Dermanyssoidea</taxon>
        <taxon>Varroidae</taxon>
        <taxon>Varroa</taxon>
    </lineage>
</organism>
<dbReference type="InterPro" id="IPR023796">
    <property type="entry name" value="Serpin_dom"/>
</dbReference>